<dbReference type="SUPFAM" id="SSF53300">
    <property type="entry name" value="vWA-like"/>
    <property type="match status" value="1"/>
</dbReference>
<evidence type="ECO:0000259" key="1">
    <source>
        <dbReference type="PROSITE" id="PS50234"/>
    </source>
</evidence>
<dbReference type="InterPro" id="IPR025861">
    <property type="entry name" value="CobT_VWA_dom"/>
</dbReference>
<comment type="caution">
    <text evidence="2">The sequence shown here is derived from an EMBL/GenBank/DDBJ whole genome shotgun (WGS) entry which is preliminary data.</text>
</comment>
<keyword evidence="3" id="KW-1185">Reference proteome</keyword>
<evidence type="ECO:0000313" key="3">
    <source>
        <dbReference type="Proteomes" id="UP001165136"/>
    </source>
</evidence>
<organism evidence="2 3">
    <name type="scientific">Amycolatopsis taiwanensis</name>
    <dbReference type="NCBI Taxonomy" id="342230"/>
    <lineage>
        <taxon>Bacteria</taxon>
        <taxon>Bacillati</taxon>
        <taxon>Actinomycetota</taxon>
        <taxon>Actinomycetes</taxon>
        <taxon>Pseudonocardiales</taxon>
        <taxon>Pseudonocardiaceae</taxon>
        <taxon>Amycolatopsis</taxon>
    </lineage>
</organism>
<accession>A0A9W6QZ42</accession>
<dbReference type="RefSeq" id="WP_285487201.1">
    <property type="nucleotide sequence ID" value="NZ_BSTI01000006.1"/>
</dbReference>
<dbReference type="InterPro" id="IPR002035">
    <property type="entry name" value="VWF_A"/>
</dbReference>
<dbReference type="PANTHER" id="PTHR41248">
    <property type="entry name" value="NORD PROTEIN"/>
    <property type="match status" value="1"/>
</dbReference>
<dbReference type="Gene3D" id="3.40.50.410">
    <property type="entry name" value="von Willebrand factor, type A domain"/>
    <property type="match status" value="1"/>
</dbReference>
<name>A0A9W6QZ42_9PSEU</name>
<dbReference type="Pfam" id="PF06213">
    <property type="entry name" value="CobT"/>
    <property type="match status" value="1"/>
</dbReference>
<sequence>MTAAGEPLADRAAARVALHLGALQATTARALARDSQLGFRGGRPHRGKNPIGMLAPHLRLSAEDDLPCLRGAADGFALRTRFSDPEMHLRYRPRGDAAELVFDQLEQFRVESLVPPELLGVAANVRHRVEHWLVANDGSGLTHTSSGLLLQTVAALSWTHITGFPLPALVEEAIEPVRAALAPEFGPRIARISRTRATQSDFAPLAAQFSADIGNLLGGPAGPARRRTSAGQRALADLLRGSGPEGAGTTAIADGQPHIGLDEYRVYTTVHDRERPVVELVRLVQQKEFRAQLDVLIRRAGLNRSRMLRGLTASLATVATHGWNHDLDTGYIDGRRLASLVVSPNETRIFRDTATVHTTDVNVTFLLDCSGSMKRHVPLTAVLVDALARVLDELDIETEVLGFTTGAWHGGRSRRDWSRAGRPAAPGRLNDRLHLVFKDAGTSWRSARRGIAGLFKADLFREGLAGEAVRWAADRLLARPAGRNILVVVSDGGPADSATASSNPEGFLEADLARAVESAEQTGVEVLALSLGMDLSRYFSRSLVLPATARVDQAMVDEVIEAFAGQRPAYRPTPGAQSNRVIPVG</sequence>
<dbReference type="SMART" id="SM00327">
    <property type="entry name" value="VWA"/>
    <property type="match status" value="1"/>
</dbReference>
<dbReference type="InterPro" id="IPR006538">
    <property type="entry name" value="CobT"/>
</dbReference>
<dbReference type="EMBL" id="BSTI01000006">
    <property type="protein sequence ID" value="GLY66363.1"/>
    <property type="molecule type" value="Genomic_DNA"/>
</dbReference>
<dbReference type="AlphaFoldDB" id="A0A9W6QZ42"/>
<dbReference type="Pfam" id="PF11775">
    <property type="entry name" value="CobT_C"/>
    <property type="match status" value="1"/>
</dbReference>
<dbReference type="InterPro" id="IPR051928">
    <property type="entry name" value="NorD/CobT"/>
</dbReference>
<dbReference type="GO" id="GO:0009236">
    <property type="term" value="P:cobalamin biosynthetic process"/>
    <property type="evidence" value="ECO:0007669"/>
    <property type="project" value="InterPro"/>
</dbReference>
<dbReference type="InterPro" id="IPR036465">
    <property type="entry name" value="vWFA_dom_sf"/>
</dbReference>
<reference evidence="2" key="1">
    <citation type="submission" date="2023-03" db="EMBL/GenBank/DDBJ databases">
        <title>Amycolatopsis taiwanensis NBRC 103393.</title>
        <authorList>
            <person name="Ichikawa N."/>
            <person name="Sato H."/>
            <person name="Tonouchi N."/>
        </authorList>
    </citation>
    <scope>NUCLEOTIDE SEQUENCE</scope>
    <source>
        <strain evidence="2">NBRC 103393</strain>
    </source>
</reference>
<dbReference type="PANTHER" id="PTHR41248:SF1">
    <property type="entry name" value="NORD PROTEIN"/>
    <property type="match status" value="1"/>
</dbReference>
<proteinExistence type="predicted"/>
<protein>
    <submittedName>
        <fullName evidence="2">Cobaltochelatase subunit CobT</fullName>
    </submittedName>
</protein>
<gene>
    <name evidence="2" type="ORF">Atai01_29820</name>
</gene>
<dbReference type="Proteomes" id="UP001165136">
    <property type="component" value="Unassembled WGS sequence"/>
</dbReference>
<feature type="domain" description="VWFA" evidence="1">
    <location>
        <begin position="362"/>
        <end position="543"/>
    </location>
</feature>
<dbReference type="PIRSF" id="PIRSF031715">
    <property type="entry name" value="Cob_chel_CobT"/>
    <property type="match status" value="1"/>
</dbReference>
<evidence type="ECO:0000313" key="2">
    <source>
        <dbReference type="EMBL" id="GLY66363.1"/>
    </source>
</evidence>
<dbReference type="PROSITE" id="PS50234">
    <property type="entry name" value="VWFA"/>
    <property type="match status" value="1"/>
</dbReference>